<dbReference type="EMBL" id="VBUU01000009">
    <property type="protein sequence ID" value="TLG12173.1"/>
    <property type="molecule type" value="Genomic_DNA"/>
</dbReference>
<dbReference type="AlphaFoldDB" id="A0A5R8PEQ9"/>
<name>A0A5R8PEQ9_9NOCA</name>
<dbReference type="RefSeq" id="WP_138456228.1">
    <property type="nucleotide sequence ID" value="NZ_VBUU01000009.1"/>
</dbReference>
<dbReference type="OrthoDB" id="4751029at2"/>
<proteinExistence type="predicted"/>
<gene>
    <name evidence="1" type="ORF">FEK35_11745</name>
</gene>
<evidence type="ECO:0000313" key="2">
    <source>
        <dbReference type="Proteomes" id="UP000308349"/>
    </source>
</evidence>
<sequence length="83" mass="9193">MGRTATTARRTAVDFSELPTIRGLNGALAFVHNELGVPWVTPFALRKASESGQLKSFMINRGYTYAERDLYNWIMSLARGGNA</sequence>
<reference evidence="1 2" key="1">
    <citation type="submission" date="2019-05" db="EMBL/GenBank/DDBJ databases">
        <title>Genomes sequences of two Nocardia cyriacigeorgica environmental isolates, type strains Nocardia asteroides ATCC 19247 and Nocardia cyriacigeorgica DSM 44484.</title>
        <authorList>
            <person name="Vautrin F."/>
            <person name="Bergeron E."/>
            <person name="Dubost A."/>
            <person name="Abrouk D."/>
            <person name="Rodriguez Nava V."/>
            <person name="Pujic P."/>
        </authorList>
    </citation>
    <scope>NUCLEOTIDE SEQUENCE [LARGE SCALE GENOMIC DNA]</scope>
    <source>
        <strain evidence="1 2">EML 1456</strain>
    </source>
</reference>
<evidence type="ECO:0000313" key="1">
    <source>
        <dbReference type="EMBL" id="TLG12173.1"/>
    </source>
</evidence>
<organism evidence="1 2">
    <name type="scientific">Nocardia cyriacigeorgica</name>
    <dbReference type="NCBI Taxonomy" id="135487"/>
    <lineage>
        <taxon>Bacteria</taxon>
        <taxon>Bacillati</taxon>
        <taxon>Actinomycetota</taxon>
        <taxon>Actinomycetes</taxon>
        <taxon>Mycobacteriales</taxon>
        <taxon>Nocardiaceae</taxon>
        <taxon>Nocardia</taxon>
    </lineage>
</organism>
<comment type="caution">
    <text evidence="1">The sequence shown here is derived from an EMBL/GenBank/DDBJ whole genome shotgun (WGS) entry which is preliminary data.</text>
</comment>
<dbReference type="Proteomes" id="UP000308349">
    <property type="component" value="Unassembled WGS sequence"/>
</dbReference>
<accession>A0A5R8PEQ9</accession>
<protein>
    <submittedName>
        <fullName evidence="1">Uncharacterized protein</fullName>
    </submittedName>
</protein>